<evidence type="ECO:0008006" key="4">
    <source>
        <dbReference type="Google" id="ProtNLM"/>
    </source>
</evidence>
<evidence type="ECO:0000256" key="1">
    <source>
        <dbReference type="SAM" id="MobiDB-lite"/>
    </source>
</evidence>
<protein>
    <recommendedName>
        <fullName evidence="4">RRM domain-containing protein</fullName>
    </recommendedName>
</protein>
<dbReference type="STRING" id="1314773.A0A3N2Q7Q3"/>
<reference evidence="2 3" key="1">
    <citation type="journal article" date="2018" name="Mol. Ecol.">
        <title>The obligate alkalophilic soda-lake fungus Sodiomyces alkalinus has shifted to a protein diet.</title>
        <authorList>
            <person name="Grum-Grzhimaylo A.A."/>
            <person name="Falkoski D.L."/>
            <person name="van den Heuvel J."/>
            <person name="Valero-Jimenez C.A."/>
            <person name="Min B."/>
            <person name="Choi I.G."/>
            <person name="Lipzen A."/>
            <person name="Daum C.G."/>
            <person name="Aanen D.K."/>
            <person name="Tsang A."/>
            <person name="Henrissat B."/>
            <person name="Bilanenko E.N."/>
            <person name="de Vries R.P."/>
            <person name="van Kan J.A.L."/>
            <person name="Grigoriev I.V."/>
            <person name="Debets A.J.M."/>
        </authorList>
    </citation>
    <scope>NUCLEOTIDE SEQUENCE [LARGE SCALE GENOMIC DNA]</scope>
    <source>
        <strain evidence="2 3">F11</strain>
    </source>
</reference>
<feature type="region of interest" description="Disordered" evidence="1">
    <location>
        <begin position="13"/>
        <end position="126"/>
    </location>
</feature>
<dbReference type="EMBL" id="ML119051">
    <property type="protein sequence ID" value="ROT42790.1"/>
    <property type="molecule type" value="Genomic_DNA"/>
</dbReference>
<dbReference type="OrthoDB" id="5374349at2759"/>
<dbReference type="AlphaFoldDB" id="A0A3N2Q7Q3"/>
<feature type="compositionally biased region" description="Basic and acidic residues" evidence="1">
    <location>
        <begin position="242"/>
        <end position="253"/>
    </location>
</feature>
<evidence type="ECO:0000313" key="3">
    <source>
        <dbReference type="Proteomes" id="UP000272025"/>
    </source>
</evidence>
<feature type="compositionally biased region" description="Low complexity" evidence="1">
    <location>
        <begin position="254"/>
        <end position="265"/>
    </location>
</feature>
<keyword evidence="3" id="KW-1185">Reference proteome</keyword>
<feature type="compositionally biased region" description="Polar residues" evidence="1">
    <location>
        <begin position="228"/>
        <end position="240"/>
    </location>
</feature>
<dbReference type="Proteomes" id="UP000272025">
    <property type="component" value="Unassembled WGS sequence"/>
</dbReference>
<sequence length="302" mass="32312">MAKVATDFEKIIQEGRERKKNQALAERIFSKDRRQSAPAKTKPGTGPSLASRVGVKKRTSMGPSKPIPAGNVNGDWTHDLHPTVNNNNNNNGGGRSLASRVGVQGTKKIPTGPRRTERRAEQRAARLGNALEREDAAQSSAPVPPSAPASMGLSIRGLAGPFAVMAQNFAPGTTAADIESAMTPVGGEMLSCTIMKTSPIMVVEMLFASREGGEAVIATFNNKPMVGSSRSTPNLEVTSRSLRKDMPQRRDRVATSSMASTDSMTPWPRTITADSIVIRSLVIIEEVVGAVEAEGERYVDYL</sequence>
<feature type="region of interest" description="Disordered" evidence="1">
    <location>
        <begin position="227"/>
        <end position="265"/>
    </location>
</feature>
<accession>A0A3N2Q7Q3</accession>
<organism evidence="2 3">
    <name type="scientific">Sodiomyces alkalinus (strain CBS 110278 / VKM F-3762 / F11)</name>
    <name type="common">Alkaliphilic filamentous fungus</name>
    <dbReference type="NCBI Taxonomy" id="1314773"/>
    <lineage>
        <taxon>Eukaryota</taxon>
        <taxon>Fungi</taxon>
        <taxon>Dikarya</taxon>
        <taxon>Ascomycota</taxon>
        <taxon>Pezizomycotina</taxon>
        <taxon>Sordariomycetes</taxon>
        <taxon>Hypocreomycetidae</taxon>
        <taxon>Glomerellales</taxon>
        <taxon>Plectosphaerellaceae</taxon>
        <taxon>Sodiomyces</taxon>
    </lineage>
</organism>
<feature type="compositionally biased region" description="Basic and acidic residues" evidence="1">
    <location>
        <begin position="114"/>
        <end position="124"/>
    </location>
</feature>
<proteinExistence type="predicted"/>
<evidence type="ECO:0000313" key="2">
    <source>
        <dbReference type="EMBL" id="ROT42790.1"/>
    </source>
</evidence>
<dbReference type="GeneID" id="39575845"/>
<dbReference type="RefSeq" id="XP_028470596.1">
    <property type="nucleotide sequence ID" value="XM_028607367.1"/>
</dbReference>
<name>A0A3N2Q7Q3_SODAK</name>
<gene>
    <name evidence="2" type="ORF">SODALDRAFT_23873</name>
</gene>